<feature type="compositionally biased region" description="Polar residues" evidence="1">
    <location>
        <begin position="278"/>
        <end position="287"/>
    </location>
</feature>
<evidence type="ECO:0000313" key="3">
    <source>
        <dbReference type="EMBL" id="QSZ35180.1"/>
    </source>
</evidence>
<feature type="region of interest" description="Disordered" evidence="1">
    <location>
        <begin position="731"/>
        <end position="750"/>
    </location>
</feature>
<gene>
    <name evidence="3" type="ORF">DSL72_008047</name>
</gene>
<feature type="compositionally biased region" description="Polar residues" evidence="1">
    <location>
        <begin position="168"/>
        <end position="183"/>
    </location>
</feature>
<feature type="compositionally biased region" description="Low complexity" evidence="1">
    <location>
        <begin position="82"/>
        <end position="101"/>
    </location>
</feature>
<evidence type="ECO:0000256" key="1">
    <source>
        <dbReference type="SAM" id="MobiDB-lite"/>
    </source>
</evidence>
<feature type="region of interest" description="Disordered" evidence="1">
    <location>
        <begin position="860"/>
        <end position="901"/>
    </location>
</feature>
<reference evidence="3" key="1">
    <citation type="submission" date="2020-10" db="EMBL/GenBank/DDBJ databases">
        <title>Genome Sequence of Monilinia vaccinii-corymbosi Sheds Light on Mummy Berry Disease Infection of Blueberry and Mating Type.</title>
        <authorList>
            <person name="Yow A.G."/>
            <person name="Zhang Y."/>
            <person name="Bansal K."/>
            <person name="Eacker S.M."/>
            <person name="Sullivan S."/>
            <person name="Liachko I."/>
            <person name="Cubeta M.A."/>
            <person name="Rollins J.A."/>
            <person name="Ashrafi H."/>
        </authorList>
    </citation>
    <scope>NUCLEOTIDE SEQUENCE</scope>
    <source>
        <strain evidence="3">RL-1</strain>
    </source>
</reference>
<sequence length="901" mass="98579">MFGLESAGTASVPQPHPQRPSSKTKVSKRDQAPPTVKHFTYPPTVEYFEPAIDGPPSPQGIRAYTEQMRRGSAFVPKSTTLSMTSASSFRSRQSSLDSSNRIELQRQASSRSNVSSMATRDRTDSIYLFGKTIFSRSSKKGRRNRTSIGGASGPLASGHAEKERSEASSHSPPNSYRSRKTTISGPYNFQHITHTQQNELPDLNQIPPTELVSEFSAIRASQAPTNGNLKGIRARDLMFENFSSVAMDYAPDADAPRSPQSPRSPTSPKSPTCPVTPQRRSAASVTPPQHHHPWRPINYSMSHDNLRSAPVPPLPRSPESPRCRVRPPVRTSSRAASAFFSHADTSSSLTFGQPINNINLQESAPFDFTPQTHPSPPEWARKESEILNKHLSHAVTTPGEEAWPLSASLTGSFGADLADVPEEEELNRSRSRQSSTDGELRFSKSVPGLRTIALEQAPDMPEMLDMPDMLDMPPSLGGLGSIDTSRFSKRCSSPKINVFNDSWEDAIDFCYEDEADEDWDRQGDKAFEENKPVITTAPASPTQVKLPTMDLPVDERHTSPGRFRPSLLVPASFDLPALSPLSNLSSASSFLPTPTNYFHPDHMRPSSHASSFKESDGFNLSPTLLIPSDDYSLQSEQDALFDTYHHDNVPSASIFPMDPYEQPVSPVDEALSSTTSYRSSVYSHNSHRSSTISSRYNRSSQDSALLIFQAGSMSKAHRSIGSASSLPDLVPSLRPKRDSRTLGALATTTSDPELITKASDLKIHEDEPPSPDVAGPQNLTVNHLRKPLKAPHHLAPPPPTIFTAVPDAASSILSPVAESFNEPPAKPRLRSALSRELHAPASVESFMSNHARKVSAPILSDRKVQDTRSRTRSNTLTNAAMTGKRRGSYNLFPTPPASLPK</sequence>
<feature type="compositionally biased region" description="Basic and acidic residues" evidence="1">
    <location>
        <begin position="860"/>
        <end position="869"/>
    </location>
</feature>
<evidence type="ECO:0000313" key="4">
    <source>
        <dbReference type="Proteomes" id="UP000672032"/>
    </source>
</evidence>
<dbReference type="Proteomes" id="UP000672032">
    <property type="component" value="Chromosome 5"/>
</dbReference>
<feature type="compositionally biased region" description="Polar residues" evidence="1">
    <location>
        <begin position="106"/>
        <end position="118"/>
    </location>
</feature>
<dbReference type="OrthoDB" id="5237293at2759"/>
<proteinExistence type="predicted"/>
<feature type="region of interest" description="Disordered" evidence="1">
    <location>
        <begin position="250"/>
        <end position="328"/>
    </location>
</feature>
<feature type="region of interest" description="Disordered" evidence="1">
    <location>
        <begin position="421"/>
        <end position="441"/>
    </location>
</feature>
<accession>A0A8A3PJC8</accession>
<name>A0A8A3PJC8_9HELO</name>
<feature type="region of interest" description="Disordered" evidence="1">
    <location>
        <begin position="138"/>
        <end position="183"/>
    </location>
</feature>
<organism evidence="3 4">
    <name type="scientific">Monilinia vaccinii-corymbosi</name>
    <dbReference type="NCBI Taxonomy" id="61207"/>
    <lineage>
        <taxon>Eukaryota</taxon>
        <taxon>Fungi</taxon>
        <taxon>Dikarya</taxon>
        <taxon>Ascomycota</taxon>
        <taxon>Pezizomycotina</taxon>
        <taxon>Leotiomycetes</taxon>
        <taxon>Helotiales</taxon>
        <taxon>Sclerotiniaceae</taxon>
        <taxon>Monilinia</taxon>
    </lineage>
</organism>
<dbReference type="EMBL" id="CP063409">
    <property type="protein sequence ID" value="QSZ35180.1"/>
    <property type="molecule type" value="Genomic_DNA"/>
</dbReference>
<feature type="region of interest" description="Disordered" evidence="1">
    <location>
        <begin position="75"/>
        <end position="119"/>
    </location>
</feature>
<feature type="domain" description="CRIB" evidence="2">
    <location>
        <begin position="183"/>
        <end position="196"/>
    </location>
</feature>
<feature type="compositionally biased region" description="Low complexity" evidence="1">
    <location>
        <begin position="256"/>
        <end position="277"/>
    </location>
</feature>
<dbReference type="AlphaFoldDB" id="A0A8A3PJC8"/>
<keyword evidence="4" id="KW-1185">Reference proteome</keyword>
<dbReference type="PROSITE" id="PS50108">
    <property type="entry name" value="CRIB"/>
    <property type="match status" value="1"/>
</dbReference>
<feature type="region of interest" description="Disordered" evidence="1">
    <location>
        <begin position="1"/>
        <end position="40"/>
    </location>
</feature>
<protein>
    <recommendedName>
        <fullName evidence="2">CRIB domain-containing protein</fullName>
    </recommendedName>
</protein>
<evidence type="ECO:0000259" key="2">
    <source>
        <dbReference type="PROSITE" id="PS50108"/>
    </source>
</evidence>
<dbReference type="InterPro" id="IPR000095">
    <property type="entry name" value="CRIB_dom"/>
</dbReference>